<dbReference type="AGR" id="FB:FBgn0036170"/>
<dbReference type="InterPro" id="IPR011333">
    <property type="entry name" value="SKP1/BTB/POZ_sf"/>
</dbReference>
<dbReference type="PANTHER" id="PTHR45774">
    <property type="entry name" value="BTB/POZ DOMAIN-CONTAINING"/>
    <property type="match status" value="1"/>
</dbReference>
<dbReference type="InterPro" id="IPR000210">
    <property type="entry name" value="BTB/POZ_dom"/>
</dbReference>
<dbReference type="UCSC" id="CG11714-RA">
    <property type="organism name" value="d. melanogaster"/>
</dbReference>
<reference evidence="6" key="4">
    <citation type="journal article" date="2002" name="Genome Biol.">
        <title>The transposable elements of the Drosophila melanogaster euchromatin: a genomics perspective.</title>
        <authorList>
            <person name="Kaminker J.S."/>
            <person name="Bergman C.M."/>
            <person name="Kronmiller B."/>
            <person name="Carlson J."/>
            <person name="Svirskas R."/>
            <person name="Patel S."/>
            <person name="Frise E."/>
            <person name="Wheeler D.A."/>
            <person name="Lewis S.E."/>
            <person name="Rubin G.M."/>
            <person name="Ashburner M."/>
            <person name="Celniker S.E."/>
        </authorList>
    </citation>
    <scope>NUCLEOTIDE SEQUENCE [LARGE SCALE GENOMIC DNA]</scope>
    <source>
        <strain evidence="6">Berkeley</strain>
    </source>
</reference>
<dbReference type="EMBL" id="AY075324">
    <property type="protein sequence ID" value="AAL68191.1"/>
    <property type="molecule type" value="mRNA"/>
</dbReference>
<reference evidence="2 6" key="5">
    <citation type="journal article" date="2002" name="Genome Biol.">
        <title>Heterochromatic sequences in a Drosophila whole-genome shotgun assembly.</title>
        <authorList>
            <person name="Hoskins R.A."/>
            <person name="Smith C.D."/>
            <person name="Carlson J.W."/>
            <person name="Carvalho A.B."/>
            <person name="Halpern A."/>
            <person name="Kaminker J.S."/>
            <person name="Kennedy C."/>
            <person name="Mungall C.J."/>
            <person name="Sullivan B.A."/>
            <person name="Sutton G.G."/>
            <person name="Yasuhara J.C."/>
            <person name="Wakimoto B.T."/>
            <person name="Myers E.W."/>
            <person name="Celniker S.E."/>
            <person name="Rubin G.M."/>
            <person name="Karpen G.H."/>
        </authorList>
    </citation>
    <scope>NUCLEOTIDE SEQUENCE [LARGE SCALE GENOMIC DNA]</scope>
    <source>
        <strain evidence="6">Berkeley</strain>
    </source>
</reference>
<dbReference type="DNASU" id="3772566"/>
<reference evidence="6" key="3">
    <citation type="journal article" date="2002" name="Genome Biol.">
        <title>Annotation of the Drosophila melanogaster euchromatic genome: a systematic review.</title>
        <authorList>
            <person name="Misra S."/>
            <person name="Crosby M.A."/>
            <person name="Mungall C.J."/>
            <person name="Matthews B.B."/>
            <person name="Campbell K.S."/>
            <person name="Hradecky P."/>
            <person name="Huang Y."/>
            <person name="Kaminker J.S."/>
            <person name="Millburn G.H."/>
            <person name="Prochnik S.E."/>
            <person name="Smith C.D."/>
            <person name="Tupy J.L."/>
            <person name="Whitfied E.J."/>
            <person name="Bayraktaroglu L."/>
            <person name="Berman B.P."/>
            <person name="Bettencourt B.R."/>
            <person name="Celniker S.E."/>
            <person name="de Grey A.D."/>
            <person name="Drysdale R.A."/>
            <person name="Harris N.L."/>
            <person name="Richter J."/>
            <person name="Russo S."/>
            <person name="Schroeder A.J."/>
            <person name="Shu S.Q."/>
            <person name="Stapleton M."/>
            <person name="Yamada C."/>
            <person name="Ashburner M."/>
            <person name="Gelbart W.M."/>
            <person name="Rubin G.M."/>
            <person name="Lewis S.E."/>
        </authorList>
    </citation>
    <scope>GENOME REANNOTATION</scope>
    <source>
        <strain evidence="6">Berkeley</strain>
    </source>
</reference>
<accession>Q9VTJ5</accession>
<dbReference type="SUPFAM" id="SSF54695">
    <property type="entry name" value="POZ domain"/>
    <property type="match status" value="1"/>
</dbReference>
<reference evidence="2 6" key="1">
    <citation type="journal article" date="2000" name="Science">
        <title>The genome sequence of Drosophila melanogaster.</title>
        <authorList>
            <person name="Adams M.D."/>
            <person name="Celniker S.E."/>
            <person name="Holt R.A."/>
            <person name="Evans C.A."/>
            <person name="Gocayne J.D."/>
            <person name="Amanatides P.G."/>
            <person name="Scherer S.E."/>
            <person name="Li P.W."/>
            <person name="Hoskins R.A."/>
            <person name="Galle R.F."/>
            <person name="George R.A."/>
            <person name="Lewis S.E."/>
            <person name="Richards S."/>
            <person name="Ashburner M."/>
            <person name="Henderson S.N."/>
            <person name="Sutton G.G."/>
            <person name="Wortman J.R."/>
            <person name="Yandell M.D."/>
            <person name="Zhang Q."/>
            <person name="Chen L.X."/>
            <person name="Brandon R.C."/>
            <person name="Rogers Y.H."/>
            <person name="Blazej R.G."/>
            <person name="Champe M."/>
            <person name="Pfeiffer B.D."/>
            <person name="Wan K.H."/>
            <person name="Doyle C."/>
            <person name="Baxter E.G."/>
            <person name="Helt G."/>
            <person name="Nelson C.R."/>
            <person name="Gabor G.L."/>
            <person name="Abril J.F."/>
            <person name="Agbayani A."/>
            <person name="An H.J."/>
            <person name="Andrews-Pfannkoch C."/>
            <person name="Baldwin D."/>
            <person name="Ballew R.M."/>
            <person name="Basu A."/>
            <person name="Baxendale J."/>
            <person name="Bayraktaroglu L."/>
            <person name="Beasley E.M."/>
            <person name="Beeson K.Y."/>
            <person name="Benos P.V."/>
            <person name="Berman B.P."/>
            <person name="Bhandari D."/>
            <person name="Bolshakov S."/>
            <person name="Borkova D."/>
            <person name="Botchan M.R."/>
            <person name="Bouck J."/>
            <person name="Brokstein P."/>
            <person name="Brottier P."/>
            <person name="Burtis K.C."/>
            <person name="Busam D.A."/>
            <person name="Butler H."/>
            <person name="Cadieu E."/>
            <person name="Center A."/>
            <person name="Chandra I."/>
            <person name="Cherry J.M."/>
            <person name="Cawley S."/>
            <person name="Dahlke C."/>
            <person name="Davenport L.B."/>
            <person name="Davies P."/>
            <person name="de Pablos B."/>
            <person name="Delcher A."/>
            <person name="Deng Z."/>
            <person name="Mays A.D."/>
            <person name="Dew I."/>
            <person name="Dietz S.M."/>
            <person name="Dodson K."/>
            <person name="Doup L.E."/>
            <person name="Downes M."/>
            <person name="Dugan-Rocha S."/>
            <person name="Dunkov B.C."/>
            <person name="Dunn P."/>
            <person name="Durbin K.J."/>
            <person name="Evangelista C.C."/>
            <person name="Ferraz C."/>
            <person name="Ferriera S."/>
            <person name="Fleischmann W."/>
            <person name="Fosler C."/>
            <person name="Gabrielian A.E."/>
            <person name="Garg N.S."/>
            <person name="Gelbart W.M."/>
            <person name="Glasser K."/>
            <person name="Glodek A."/>
            <person name="Gong F."/>
            <person name="Gorrell J.H."/>
            <person name="Gu Z."/>
            <person name="Guan P."/>
            <person name="Harris M."/>
            <person name="Harris N.L."/>
            <person name="Harvey D."/>
            <person name="Heiman T.J."/>
            <person name="Hernandez J.R."/>
            <person name="Houck J."/>
            <person name="Hostin D."/>
            <person name="Houston K.A."/>
            <person name="Howland T.J."/>
            <person name="Wei M.H."/>
            <person name="Ibegwam C."/>
            <person name="Jalali M."/>
            <person name="Kalush F."/>
            <person name="Karpen G.H."/>
            <person name="Ke Z."/>
            <person name="Kennison J.A."/>
            <person name="Ketchum K.A."/>
            <person name="Kimmel B.E."/>
            <person name="Kodira C.D."/>
            <person name="Kraft C."/>
            <person name="Kravitz S."/>
            <person name="Kulp D."/>
            <person name="Lai Z."/>
            <person name="Lasko P."/>
            <person name="Lei Y."/>
            <person name="Levitsky A.A."/>
            <person name="Li J."/>
            <person name="Li Z."/>
            <person name="Liang Y."/>
            <person name="Lin X."/>
            <person name="Liu X."/>
            <person name="Mattei B."/>
            <person name="McIntosh T.C."/>
            <person name="McLeod M.P."/>
            <person name="McPherson D."/>
            <person name="Merkulov G."/>
            <person name="Milshina N.V."/>
            <person name="Mobarry C."/>
            <person name="Morris J."/>
            <person name="Moshrefi A."/>
            <person name="Mount S.M."/>
            <person name="Moy M."/>
            <person name="Murphy B."/>
            <person name="Murphy L."/>
            <person name="Muzny D.M."/>
            <person name="Nelson D.L."/>
            <person name="Nelson D.R."/>
            <person name="Nelson K.A."/>
            <person name="Nixon K."/>
            <person name="Nusskern D.R."/>
            <person name="Pacleb J.M."/>
            <person name="Palazzolo M."/>
            <person name="Pittman G.S."/>
            <person name="Pan S."/>
            <person name="Pollard J."/>
            <person name="Puri V."/>
            <person name="Reese M.G."/>
            <person name="Reinert K."/>
            <person name="Remington K."/>
            <person name="Saunders R.D."/>
            <person name="Scheeler F."/>
            <person name="Shen H."/>
            <person name="Shue B.C."/>
            <person name="Siden-Kiamos I."/>
            <person name="Simpson M."/>
            <person name="Skupski M.P."/>
            <person name="Smith T."/>
            <person name="Spier E."/>
            <person name="Spradling A.C."/>
            <person name="Stapleton M."/>
            <person name="Strong R."/>
            <person name="Sun E."/>
            <person name="Svirskas R."/>
            <person name="Tector C."/>
            <person name="Turner R."/>
            <person name="Venter E."/>
            <person name="Wang A.H."/>
            <person name="Wang X."/>
            <person name="Wang Z.Y."/>
            <person name="Wassarman D.A."/>
            <person name="Weinstock G.M."/>
            <person name="Weissenbach J."/>
            <person name="Williams S.M."/>
            <person name="WoodageT"/>
            <person name="Worley K.C."/>
            <person name="Wu D."/>
            <person name="Yang S."/>
            <person name="Yao Q.A."/>
            <person name="Ye J."/>
            <person name="Yeh R.F."/>
            <person name="Zaveri J.S."/>
            <person name="Zhan M."/>
            <person name="Zhang G."/>
            <person name="Zhao Q."/>
            <person name="Zheng L."/>
            <person name="Zheng X.H."/>
            <person name="Zhong F.N."/>
            <person name="Zhong W."/>
            <person name="Zhou X."/>
            <person name="Zhu S."/>
            <person name="Zhu X."/>
            <person name="Smith H.O."/>
            <person name="Gibbs R.A."/>
            <person name="Myers E.W."/>
            <person name="Rubin G.M."/>
            <person name="Venter J.C."/>
        </authorList>
    </citation>
    <scope>NUCLEOTIDE SEQUENCE [LARGE SCALE GENOMIC DNA]</scope>
    <source>
        <strain evidence="6">Berkeley</strain>
    </source>
</reference>
<dbReference type="OMA" id="NSWLRDS"/>
<evidence type="ECO:0000313" key="6">
    <source>
        <dbReference type="Proteomes" id="UP000000803"/>
    </source>
</evidence>
<proteinExistence type="evidence at transcript level"/>
<dbReference type="Pfam" id="PF00651">
    <property type="entry name" value="BTB"/>
    <property type="match status" value="1"/>
</dbReference>
<dbReference type="HOGENOM" id="CLU_069231_0_0_1"/>
<reference evidence="2" key="14">
    <citation type="submission" date="2022-11" db="EMBL/GenBank/DDBJ databases">
        <title>Drosophila melanogaster release 4 sequence.</title>
        <authorList>
            <consortium name="Berkeley Drosophila Genome Project"/>
            <person name="Celniker S."/>
            <person name="Carlson J."/>
            <person name="Wan K."/>
            <person name="Pfeiffer B."/>
            <person name="Frise E."/>
            <person name="George R."/>
            <person name="Hoskins R."/>
            <person name="Stapleton M."/>
            <person name="Pacleb J."/>
            <person name="Park S."/>
            <person name="Svirskas R."/>
            <person name="Smith E."/>
            <person name="Yu C."/>
            <person name="Rubin G."/>
        </authorList>
    </citation>
    <scope>NUCLEOTIDE SEQUENCE</scope>
</reference>
<dbReference type="FlyBase" id="FBgn0036170">
    <property type="gene designation" value="CG11714"/>
</dbReference>
<evidence type="ECO:0000259" key="1">
    <source>
        <dbReference type="PROSITE" id="PS50097"/>
    </source>
</evidence>
<dbReference type="VEuPathDB" id="VectorBase:FBgn0036170"/>
<reference evidence="2 6" key="9">
    <citation type="journal article" date="2007" name="Science">
        <title>The Release 5.1 annotation of Drosophila melanogaster heterochromatin.</title>
        <authorList>
            <person name="Smith C.D."/>
            <person name="Shu S."/>
            <person name="Mungall C.J."/>
            <person name="Karpen G.H."/>
        </authorList>
    </citation>
    <scope>NUCLEOTIDE SEQUENCE [LARGE SCALE GENOMIC DNA]</scope>
    <source>
        <strain evidence="6">Berkeley</strain>
    </source>
</reference>
<dbReference type="InParanoid" id="Q9VTJ5"/>
<dbReference type="BioGRID-ORCS" id="3772566">
    <property type="hits" value="0 hits in 1 CRISPR screen"/>
</dbReference>
<reference evidence="2" key="13">
    <citation type="journal article" date="2015" name="Genome Res.">
        <title>The Release 6 reference sequence of the Drosophila melanogaster genome.</title>
        <authorList>
            <person name="Hoskins R.A."/>
            <person name="Carlson J.W."/>
            <person name="Wan K.H."/>
            <person name="Park S."/>
            <person name="Mendez I."/>
            <person name="Galle S.E."/>
            <person name="Booth B.W."/>
            <person name="Pfeiffer B.D."/>
            <person name="George R.A."/>
            <person name="Svirskas R."/>
            <person name="Krzywinski M."/>
            <person name="Schein J."/>
            <person name="Accardo M.C."/>
            <person name="Damia E."/>
            <person name="Messina G."/>
            <person name="Mendez-Lago M."/>
            <person name="de Pablos B."/>
            <person name="Demakova O.V."/>
            <person name="Andreyeva E.N."/>
            <person name="Boldyreva L.V."/>
            <person name="Marra M."/>
            <person name="Carvalho A.B."/>
            <person name="Dimitri P."/>
            <person name="Villasante A."/>
            <person name="Zhimulev I.F."/>
            <person name="Rubin G.M."/>
            <person name="Karpen G.H."/>
            <person name="Celniker S.E."/>
        </authorList>
    </citation>
    <scope>NUCLEOTIDE SEQUENCE</scope>
</reference>
<feature type="domain" description="BTB" evidence="1">
    <location>
        <begin position="28"/>
        <end position="92"/>
    </location>
</feature>
<dbReference type="eggNOG" id="KOG2075">
    <property type="taxonomic scope" value="Eukaryota"/>
</dbReference>
<sequence length="383" mass="44007">MSIWPIRTLPNSKMRSCMMELGRTNRHTDCTFIIEDESGGSQSFPCHKLLFSCASDVFDRMLYGDYIESTSGVVRLNDVQPDIFEKFRDYVYGYECDKLQKYDFDTLIRLCEFANKYLVQSLEEDCVKDLLIRKNTFDMGELLRLFQCAHRMNRKSLINQIAWELKCTFKSTLDHSGVYEFNCEVFKHYIEVIASKISEADRFRLLEMYLKYNGIEELESAGQVDSQDATEANTTTITTTNEVENQESELPSTSCVPLKTECSFAVPNKKASFVSDLLALIDFGKLSPKEFYDGPGKSNFLSLAEKYEHMYQIAKNCVTAKDELQLKMALTTEQKPPLPSESRRIVHMGGSLMRDEPTASSVTSHYLSRPIRRYRAWSAHSDV</sequence>
<dbReference type="PANTHER" id="PTHR45774:SF3">
    <property type="entry name" value="BTB (POZ) DOMAIN-CONTAINING 2B-RELATED"/>
    <property type="match status" value="1"/>
</dbReference>
<dbReference type="GeneID" id="3772566"/>
<dbReference type="RefSeq" id="NP_001027123.1">
    <property type="nucleotide sequence ID" value="NM_001031952.4"/>
</dbReference>
<name>Q9VTJ5_DROME</name>
<reference evidence="3" key="6">
    <citation type="submission" date="2002-01" db="EMBL/GenBank/DDBJ databases">
        <authorList>
            <person name="Stapleton M."/>
            <person name="Brokstein P."/>
            <person name="Hong L."/>
            <person name="Agbayani A."/>
            <person name="Carlson J."/>
            <person name="Champe M."/>
            <person name="Chavez C."/>
            <person name="Dorsett V."/>
            <person name="Dresnek D."/>
            <person name="Farfan D."/>
            <person name="Frise E."/>
            <person name="George R."/>
            <person name="Gonzalez M."/>
            <person name="Guarin H."/>
            <person name="Kronmiller B."/>
            <person name="Li P."/>
            <person name="Liao G."/>
            <person name="Miranda A."/>
            <person name="Mungall C.J."/>
            <person name="Nunoo J."/>
            <person name="Pacleb J."/>
            <person name="Paragas V."/>
            <person name="Park S."/>
            <person name="Patel S."/>
            <person name="Phouanenavong S."/>
            <person name="Wan K."/>
            <person name="Yu C."/>
            <person name="Lewis S.E."/>
            <person name="Rubin G.M."/>
            <person name="Celniker S."/>
        </authorList>
    </citation>
    <scope>NUCLEOTIDE SEQUENCE</scope>
    <source>
        <strain evidence="3">Berkeley</strain>
    </source>
</reference>
<dbReference type="KEGG" id="dme:Dmel_CG11714"/>
<dbReference type="EMBL" id="AE014296">
    <property type="protein sequence ID" value="AAF50053.1"/>
    <property type="molecule type" value="Genomic_DNA"/>
</dbReference>
<dbReference type="SMART" id="SM00225">
    <property type="entry name" value="BTB"/>
    <property type="match status" value="1"/>
</dbReference>
<dbReference type="IntAct" id="Q9VTJ5">
    <property type="interactions" value="2"/>
</dbReference>
<dbReference type="Bgee" id="FBgn0036170">
    <property type="expression patterns" value="Expressed in seminal fluid secreting gland and 11 other cell types or tissues"/>
</dbReference>
<reference evidence="2 6" key="10">
    <citation type="journal article" date="2007" name="Science">
        <title>Sequence finishing and mapping of Drosophila melanogaster heterochromatin.</title>
        <authorList>
            <person name="Hoskins R.A."/>
            <person name="Carlson J.W."/>
            <person name="Kennedy C."/>
            <person name="Acevedo D."/>
            <person name="Evans-Holm M."/>
            <person name="Frise E."/>
            <person name="Wan K.H."/>
            <person name="Park S."/>
            <person name="Mendez-Lago M."/>
            <person name="Rossi F."/>
            <person name="Villasante A."/>
            <person name="Dimitri P."/>
            <person name="Karpen G.H."/>
            <person name="Celniker S.E."/>
        </authorList>
    </citation>
    <scope>NUCLEOTIDE SEQUENCE [LARGE SCALE GENOMIC DNA]</scope>
    <source>
        <strain evidence="6">Berkeley</strain>
    </source>
</reference>
<dbReference type="CDD" id="cd18186">
    <property type="entry name" value="BTB_POZ_ZBTB_KLHL-like"/>
    <property type="match status" value="1"/>
</dbReference>
<evidence type="ECO:0000313" key="4">
    <source>
        <dbReference type="EMBL" id="ALI30473.1"/>
    </source>
</evidence>
<dbReference type="Proteomes" id="UP000000803">
    <property type="component" value="Chromosome 3L"/>
</dbReference>
<dbReference type="Gene3D" id="3.30.710.10">
    <property type="entry name" value="Potassium Channel Kv1.1, Chain A"/>
    <property type="match status" value="1"/>
</dbReference>
<dbReference type="PaxDb" id="7227-FBpp0075887"/>
<reference evidence="6" key="2">
    <citation type="journal article" date="2002" name="Genome Biol.">
        <title>Finishing a whole-genome shotgun: release 3 of the Drosophila melanogaster euchromatic genome sequence.</title>
        <authorList>
            <person name="Celniker S.E."/>
            <person name="Wheeler D.A."/>
            <person name="Kronmiller B."/>
            <person name="Carlson J.W."/>
            <person name="Halpern A."/>
            <person name="Patel S."/>
            <person name="Adams M."/>
            <person name="Champe M."/>
            <person name="Dugan S.P."/>
            <person name="Frise E."/>
            <person name="Hodgson A."/>
            <person name="George R.A."/>
            <person name="Hoskins R.A."/>
            <person name="Laverty T."/>
            <person name="Muzny D.M."/>
            <person name="Nelson C.R."/>
            <person name="Pacleb J.M."/>
            <person name="Park S."/>
            <person name="Pfeiffer B.D."/>
            <person name="Richards S."/>
            <person name="Sodergren E.J."/>
            <person name="Svirskas R."/>
            <person name="Tabor P.E."/>
            <person name="Wan K."/>
            <person name="Stapleton M."/>
            <person name="Sutton G.G."/>
            <person name="Venter C."/>
            <person name="Weinstock G."/>
            <person name="Scherer S.E."/>
            <person name="Myers E.W."/>
            <person name="Gibbs R.A."/>
            <person name="Rubin G.M."/>
        </authorList>
    </citation>
    <scope>NUCLEOTIDE SEQUENCE [LARGE SCALE GENOMIC DNA]</scope>
    <source>
        <strain evidence="6">Berkeley</strain>
    </source>
</reference>
<dbReference type="PROSITE" id="PS50097">
    <property type="entry name" value="BTB"/>
    <property type="match status" value="1"/>
</dbReference>
<evidence type="ECO:0000313" key="2">
    <source>
        <dbReference type="EMBL" id="AAF50053.1"/>
    </source>
</evidence>
<dbReference type="SMR" id="Q9VTJ5"/>
<evidence type="ECO:0000313" key="5">
    <source>
        <dbReference type="FlyBase" id="FBgn0036170"/>
    </source>
</evidence>
<evidence type="ECO:0000313" key="3">
    <source>
        <dbReference type="EMBL" id="AAL68191.1"/>
    </source>
</evidence>
<gene>
    <name evidence="2" type="primary">CG33047</name>
    <name evidence="3" type="synonym">CG6128</name>
    <name evidence="2" type="synonym">Dmel\CG11714</name>
    <name evidence="4 5" type="ORF">CG11714</name>
    <name evidence="2" type="ORF">Dmel_CG11714</name>
</gene>
<dbReference type="EMBL" id="AE014296">
    <property type="protein sequence ID" value="ALI30473.1"/>
    <property type="molecule type" value="Genomic_DNA"/>
</dbReference>
<reference evidence="2" key="11">
    <citation type="journal article" date="2015" name="G3 (Bethesda)">
        <title>Gene Model Annotations for Drosophila melanogaster: Impact of High-Throughput Data.</title>
        <authorList>
            <consortium name="FlyBase Consortium"/>
            <person name="Matthews B.B."/>
            <person name="Dos Santos G."/>
            <person name="Crosby M.A."/>
            <person name="Emmert D.B."/>
            <person name="St Pierre S.E."/>
            <person name="Gramates L.S."/>
            <person name="Zhou P."/>
            <person name="Schroeder A.J."/>
            <person name="Falls K."/>
            <person name="Strelets V."/>
            <person name="Russo S.M."/>
            <person name="Gelbart W.M."/>
            <person name="null"/>
        </authorList>
    </citation>
    <scope>NUCLEOTIDE SEQUENCE</scope>
</reference>
<dbReference type="AlphaFoldDB" id="Q9VTJ5"/>
<organism evidence="2 6">
    <name type="scientific">Drosophila melanogaster</name>
    <name type="common">Fruit fly</name>
    <dbReference type="NCBI Taxonomy" id="7227"/>
    <lineage>
        <taxon>Eukaryota</taxon>
        <taxon>Metazoa</taxon>
        <taxon>Ecdysozoa</taxon>
        <taxon>Arthropoda</taxon>
        <taxon>Hexapoda</taxon>
        <taxon>Insecta</taxon>
        <taxon>Pterygota</taxon>
        <taxon>Neoptera</taxon>
        <taxon>Endopterygota</taxon>
        <taxon>Diptera</taxon>
        <taxon>Brachycera</taxon>
        <taxon>Muscomorpha</taxon>
        <taxon>Ephydroidea</taxon>
        <taxon>Drosophilidae</taxon>
        <taxon>Drosophila</taxon>
        <taxon>Sophophora</taxon>
    </lineage>
</organism>
<keyword evidence="6" id="KW-1185">Reference proteome</keyword>
<reference evidence="2" key="12">
    <citation type="journal article" date="2015" name="G3 (Bethesda)">
        <title>Gene Model Annotations for Drosophila melanogaster: The Rule-Benders.</title>
        <authorList>
            <consortium name="FlyBase Consortium"/>
            <person name="Crosby M.A."/>
            <person name="Gramates L.S."/>
            <person name="Dos Santos G."/>
            <person name="Matthews B.B."/>
            <person name="St Pierre S.E."/>
            <person name="Zhou P."/>
            <person name="Schroeder A.J."/>
            <person name="Falls K."/>
            <person name="Emmert D.B."/>
            <person name="Russo S.M."/>
            <person name="Gelbart W.M."/>
            <person name="null"/>
        </authorList>
    </citation>
    <scope>NUCLEOTIDE SEQUENCE</scope>
</reference>
<dbReference type="OrthoDB" id="7492888at2759"/>
<protein>
    <submittedName>
        <fullName evidence="3">GH09976p</fullName>
    </submittedName>
</protein>
<reference evidence="2 6" key="7">
    <citation type="journal article" date="2005" name="PLoS Comput. Biol.">
        <title>Combined evidence annotation of transposable elements in genome sequences.</title>
        <authorList>
            <person name="Quesneville H."/>
            <person name="Bergman C.M."/>
            <person name="Andrieu O."/>
            <person name="Autard D."/>
            <person name="Nouaud D."/>
            <person name="Ashburner M."/>
            <person name="Anxolabehere D."/>
        </authorList>
    </citation>
    <scope>NUCLEOTIDE SEQUENCE [LARGE SCALE GENOMIC DNA]</scope>
    <source>
        <strain evidence="6">Berkeley</strain>
    </source>
</reference>
<dbReference type="RefSeq" id="NP_001303393.1">
    <property type="nucleotide sequence ID" value="NM_001316464.1"/>
</dbReference>
<reference evidence="2" key="15">
    <citation type="submission" date="2022-11" db="EMBL/GenBank/DDBJ databases">
        <authorList>
            <consortium name="FlyBase"/>
        </authorList>
    </citation>
    <scope>NUCLEOTIDE SEQUENCE</scope>
</reference>
<reference evidence="2" key="8">
    <citation type="submission" date="2006-08" db="EMBL/GenBank/DDBJ databases">
        <authorList>
            <person name="Celniker S."/>
            <person name="Carlson J."/>
            <person name="Wan K."/>
            <person name="Frise E."/>
            <person name="Hoskins R."/>
            <person name="Park S."/>
            <person name="Svirskas R."/>
            <person name="Rubin G."/>
        </authorList>
    </citation>
    <scope>NUCLEOTIDE SEQUENCE</scope>
</reference>